<proteinExistence type="predicted"/>
<organism evidence="1 2">
    <name type="scientific">Cylindrobasidium torrendii FP15055 ss-10</name>
    <dbReference type="NCBI Taxonomy" id="1314674"/>
    <lineage>
        <taxon>Eukaryota</taxon>
        <taxon>Fungi</taxon>
        <taxon>Dikarya</taxon>
        <taxon>Basidiomycota</taxon>
        <taxon>Agaricomycotina</taxon>
        <taxon>Agaricomycetes</taxon>
        <taxon>Agaricomycetidae</taxon>
        <taxon>Agaricales</taxon>
        <taxon>Marasmiineae</taxon>
        <taxon>Physalacriaceae</taxon>
        <taxon>Cylindrobasidium</taxon>
    </lineage>
</organism>
<dbReference type="AlphaFoldDB" id="A0A0D7BPN4"/>
<accession>A0A0D7BPN4</accession>
<evidence type="ECO:0000313" key="2">
    <source>
        <dbReference type="Proteomes" id="UP000054007"/>
    </source>
</evidence>
<name>A0A0D7BPN4_9AGAR</name>
<reference evidence="1 2" key="1">
    <citation type="journal article" date="2015" name="Fungal Genet. Biol.">
        <title>Evolution of novel wood decay mechanisms in Agaricales revealed by the genome sequences of Fistulina hepatica and Cylindrobasidium torrendii.</title>
        <authorList>
            <person name="Floudas D."/>
            <person name="Held B.W."/>
            <person name="Riley R."/>
            <person name="Nagy L.G."/>
            <person name="Koehler G."/>
            <person name="Ransdell A.S."/>
            <person name="Younus H."/>
            <person name="Chow J."/>
            <person name="Chiniquy J."/>
            <person name="Lipzen A."/>
            <person name="Tritt A."/>
            <person name="Sun H."/>
            <person name="Haridas S."/>
            <person name="LaButti K."/>
            <person name="Ohm R.A."/>
            <person name="Kues U."/>
            <person name="Blanchette R.A."/>
            <person name="Grigoriev I.V."/>
            <person name="Minto R.E."/>
            <person name="Hibbett D.S."/>
        </authorList>
    </citation>
    <scope>NUCLEOTIDE SEQUENCE [LARGE SCALE GENOMIC DNA]</scope>
    <source>
        <strain evidence="1 2">FP15055 ss-10</strain>
    </source>
</reference>
<dbReference type="STRING" id="1314674.A0A0D7BPN4"/>
<dbReference type="OrthoDB" id="3265815at2759"/>
<keyword evidence="2" id="KW-1185">Reference proteome</keyword>
<gene>
    <name evidence="1" type="ORF">CYLTODRAFT_435196</name>
</gene>
<evidence type="ECO:0008006" key="3">
    <source>
        <dbReference type="Google" id="ProtNLM"/>
    </source>
</evidence>
<dbReference type="InterPro" id="IPR011333">
    <property type="entry name" value="SKP1/BTB/POZ_sf"/>
</dbReference>
<sequence length="271" mass="30211">MSVSTTFHPAAQTRGLSPDVTFLTQDNVYFYVHSSILLAGSTNHFGGLIPIDSSEKSTVKIPEIAPVLNIILHAMYNMSCTAYSPTFRVVQWAIELFPTYGLEVKTYIAPQTPLFVHLTSFAPLYPIDVYALAAHHDLEDLATVASTNLLSYQLSDMDDALVDYIGPLYLRRLFFLHLGRTEAFKRILFPIPPPHPATAECDFEQQKSVSRAWQLAATSLAWTARPDMSPSSVESTLASLTEHIECGECRQALKDRVKDVVVQWAFVKTTI</sequence>
<protein>
    <recommendedName>
        <fullName evidence="3">BTB domain-containing protein</fullName>
    </recommendedName>
</protein>
<evidence type="ECO:0000313" key="1">
    <source>
        <dbReference type="EMBL" id="KIY71556.1"/>
    </source>
</evidence>
<dbReference type="Proteomes" id="UP000054007">
    <property type="component" value="Unassembled WGS sequence"/>
</dbReference>
<dbReference type="EMBL" id="KN880453">
    <property type="protein sequence ID" value="KIY71556.1"/>
    <property type="molecule type" value="Genomic_DNA"/>
</dbReference>
<dbReference type="Gene3D" id="3.30.710.10">
    <property type="entry name" value="Potassium Channel Kv1.1, Chain A"/>
    <property type="match status" value="1"/>
</dbReference>